<evidence type="ECO:0000313" key="3">
    <source>
        <dbReference type="Proteomes" id="UP000292209"/>
    </source>
</evidence>
<keyword evidence="1" id="KW-0472">Membrane</keyword>
<keyword evidence="3" id="KW-1185">Reference proteome</keyword>
<evidence type="ECO:0000313" key="2">
    <source>
        <dbReference type="EMBL" id="RZS94946.1"/>
    </source>
</evidence>
<feature type="transmembrane region" description="Helical" evidence="1">
    <location>
        <begin position="12"/>
        <end position="36"/>
    </location>
</feature>
<organism evidence="2 3">
    <name type="scientific">Cecembia calidifontis</name>
    <dbReference type="NCBI Taxonomy" id="1187080"/>
    <lineage>
        <taxon>Bacteria</taxon>
        <taxon>Pseudomonadati</taxon>
        <taxon>Bacteroidota</taxon>
        <taxon>Cytophagia</taxon>
        <taxon>Cytophagales</taxon>
        <taxon>Cyclobacteriaceae</taxon>
        <taxon>Cecembia</taxon>
    </lineage>
</organism>
<protein>
    <submittedName>
        <fullName evidence="2">Uncharacterized protein</fullName>
    </submittedName>
</protein>
<keyword evidence="1" id="KW-0812">Transmembrane</keyword>
<reference evidence="2 3" key="1">
    <citation type="submission" date="2019-02" db="EMBL/GenBank/DDBJ databases">
        <title>Genomic Encyclopedia of Archaeal and Bacterial Type Strains, Phase II (KMG-II): from individual species to whole genera.</title>
        <authorList>
            <person name="Goeker M."/>
        </authorList>
    </citation>
    <scope>NUCLEOTIDE SEQUENCE [LARGE SCALE GENOMIC DNA]</scope>
    <source>
        <strain evidence="2 3">DSM 21411</strain>
    </source>
</reference>
<dbReference type="AlphaFoldDB" id="A0A4Q7P4N7"/>
<sequence>MGAVFLFCLIDIHLILFLTIFWLLILVTLVFFRSYFPFGRKRHRLIE</sequence>
<proteinExistence type="predicted"/>
<gene>
    <name evidence="2" type="ORF">BC751_0458</name>
</gene>
<evidence type="ECO:0000256" key="1">
    <source>
        <dbReference type="SAM" id="Phobius"/>
    </source>
</evidence>
<dbReference type="Proteomes" id="UP000292209">
    <property type="component" value="Unassembled WGS sequence"/>
</dbReference>
<name>A0A4Q7P4N7_9BACT</name>
<keyword evidence="1" id="KW-1133">Transmembrane helix</keyword>
<accession>A0A4Q7P4N7</accession>
<comment type="caution">
    <text evidence="2">The sequence shown here is derived from an EMBL/GenBank/DDBJ whole genome shotgun (WGS) entry which is preliminary data.</text>
</comment>
<dbReference type="EMBL" id="SGXG01000001">
    <property type="protein sequence ID" value="RZS94946.1"/>
    <property type="molecule type" value="Genomic_DNA"/>
</dbReference>